<feature type="region of interest" description="Disordered" evidence="1">
    <location>
        <begin position="38"/>
        <end position="59"/>
    </location>
</feature>
<keyword evidence="3" id="KW-1185">Reference proteome</keyword>
<protein>
    <submittedName>
        <fullName evidence="2">Uncharacterized protein</fullName>
    </submittedName>
</protein>
<comment type="caution">
    <text evidence="2">The sequence shown here is derived from an EMBL/GenBank/DDBJ whole genome shotgun (WGS) entry which is preliminary data.</text>
</comment>
<evidence type="ECO:0000313" key="3">
    <source>
        <dbReference type="Proteomes" id="UP000649617"/>
    </source>
</evidence>
<dbReference type="EMBL" id="CAJNIZ010017018">
    <property type="protein sequence ID" value="CAE7392671.1"/>
    <property type="molecule type" value="Genomic_DNA"/>
</dbReference>
<reference evidence="2" key="1">
    <citation type="submission" date="2021-02" db="EMBL/GenBank/DDBJ databases">
        <authorList>
            <person name="Dougan E. K."/>
            <person name="Rhodes N."/>
            <person name="Thang M."/>
            <person name="Chan C."/>
        </authorList>
    </citation>
    <scope>NUCLEOTIDE SEQUENCE</scope>
</reference>
<name>A0A812QLA4_SYMPI</name>
<dbReference type="AlphaFoldDB" id="A0A812QLA4"/>
<feature type="compositionally biased region" description="Low complexity" evidence="1">
    <location>
        <begin position="38"/>
        <end position="52"/>
    </location>
</feature>
<proteinExistence type="predicted"/>
<accession>A0A812QLA4</accession>
<organism evidence="2 3">
    <name type="scientific">Symbiodinium pilosum</name>
    <name type="common">Dinoflagellate</name>
    <dbReference type="NCBI Taxonomy" id="2952"/>
    <lineage>
        <taxon>Eukaryota</taxon>
        <taxon>Sar</taxon>
        <taxon>Alveolata</taxon>
        <taxon>Dinophyceae</taxon>
        <taxon>Suessiales</taxon>
        <taxon>Symbiodiniaceae</taxon>
        <taxon>Symbiodinium</taxon>
    </lineage>
</organism>
<feature type="non-terminal residue" evidence="2">
    <location>
        <position position="1"/>
    </location>
</feature>
<dbReference type="Proteomes" id="UP000649617">
    <property type="component" value="Unassembled WGS sequence"/>
</dbReference>
<evidence type="ECO:0000256" key="1">
    <source>
        <dbReference type="SAM" id="MobiDB-lite"/>
    </source>
</evidence>
<evidence type="ECO:0000313" key="2">
    <source>
        <dbReference type="EMBL" id="CAE7392671.1"/>
    </source>
</evidence>
<dbReference type="OrthoDB" id="491989at2759"/>
<gene>
    <name evidence="2" type="ORF">SPIL2461_LOCUS9640</name>
</gene>
<sequence>LSPDQPAKRFNSRTGFMLKGHDVDKIPFVKVSVPVSTPAAPSVEAAPSSASGNGAGSVPEMEIDEDELIALGLGSPTHGAASNQVAKSKAKRKRTQTQIAAEEFRKLEEQMDSLIKQQLPSMLEGKTFGLELGKLDRAIQKRQRECSDQHIFDHADGMKKLASNLELLRVASKASKAWLAGSSAIKAKMNKEFLDAMENLEGSFPTVARPGQLDM</sequence>